<dbReference type="InterPro" id="IPR050905">
    <property type="entry name" value="Plant_NBS-LRR"/>
</dbReference>
<reference evidence="2" key="1">
    <citation type="journal article" date="2014" name="Genome Biol.">
        <title>Transcriptome and methylome profiling reveals relics of genome dominance in the mesopolyploid Brassica oleracea.</title>
        <authorList>
            <person name="Parkin I.A."/>
            <person name="Koh C."/>
            <person name="Tang H."/>
            <person name="Robinson S.J."/>
            <person name="Kagale S."/>
            <person name="Clarke W.E."/>
            <person name="Town C.D."/>
            <person name="Nixon J."/>
            <person name="Krishnakumar V."/>
            <person name="Bidwell S.L."/>
            <person name="Denoeud F."/>
            <person name="Belcram H."/>
            <person name="Links M.G."/>
            <person name="Just J."/>
            <person name="Clarke C."/>
            <person name="Bender T."/>
            <person name="Huebert T."/>
            <person name="Mason A.S."/>
            <person name="Pires J.C."/>
            <person name="Barker G."/>
            <person name="Moore J."/>
            <person name="Walley P.G."/>
            <person name="Manoli S."/>
            <person name="Batley J."/>
            <person name="Edwards D."/>
            <person name="Nelson M.N."/>
            <person name="Wang X."/>
            <person name="Paterson A.H."/>
            <person name="King G."/>
            <person name="Bancroft I."/>
            <person name="Chalhoub B."/>
            <person name="Sharpe A.G."/>
        </authorList>
    </citation>
    <scope>NUCLEOTIDE SEQUENCE [LARGE SCALE GENOMIC DNA]</scope>
    <source>
        <strain evidence="2">cv. TO1000</strain>
    </source>
</reference>
<dbReference type="EnsemblPlants" id="Bo00758s120.1">
    <property type="protein sequence ID" value="Bo00758s120.1"/>
    <property type="gene ID" value="Bo00758s120"/>
</dbReference>
<keyword evidence="1" id="KW-0611">Plant defense</keyword>
<name>A0A0D2ZQX5_BRAOL</name>
<proteinExistence type="predicted"/>
<dbReference type="PANTHER" id="PTHR33463:SF220">
    <property type="entry name" value="NB-ARC DOMAIN-CONTAINING PROTEIN"/>
    <property type="match status" value="1"/>
</dbReference>
<reference evidence="2" key="2">
    <citation type="submission" date="2015-06" db="UniProtKB">
        <authorList>
            <consortium name="EnsemblPlants"/>
        </authorList>
    </citation>
    <scope>IDENTIFICATION</scope>
</reference>
<dbReference type="STRING" id="109376.A0A0D2ZQX5"/>
<evidence type="ECO:0008006" key="4">
    <source>
        <dbReference type="Google" id="ProtNLM"/>
    </source>
</evidence>
<dbReference type="GO" id="GO:0043531">
    <property type="term" value="F:ADP binding"/>
    <property type="evidence" value="ECO:0007669"/>
    <property type="project" value="InterPro"/>
</dbReference>
<dbReference type="Proteomes" id="UP000032141">
    <property type="component" value="Unassembled WGS sequence"/>
</dbReference>
<sequence>MHTIIPFRKLEHLKVGSLRQLKSIYWSPLPFPRLRKFSIQMCPNLRKLPLDSKSGSSIAGEELVIHIVERYWMDTVEWEDEATKEHGCSDFAELERDLGICIRPQANACLACIQDRPWPCDQVVNLTALQKEIEVLKAKREDGQRRICREEFTGRRERLSLVQVWLTNVLNTETKFNDLLSTNKVELQRLCLCGFCSRNVRLSYLYGKSVVMMLKEVESLSSQGEFSEVTETISVAKVDEMPVQPTIVGQETMLERVWIHLMEGGVEIVGMYGMGGVGCFEVIIWVVVSKTPEIHRIQGDIAKKLGLDGGEE</sequence>
<organism evidence="2 3">
    <name type="scientific">Brassica oleracea var. oleracea</name>
    <dbReference type="NCBI Taxonomy" id="109376"/>
    <lineage>
        <taxon>Eukaryota</taxon>
        <taxon>Viridiplantae</taxon>
        <taxon>Streptophyta</taxon>
        <taxon>Embryophyta</taxon>
        <taxon>Tracheophyta</taxon>
        <taxon>Spermatophyta</taxon>
        <taxon>Magnoliopsida</taxon>
        <taxon>eudicotyledons</taxon>
        <taxon>Gunneridae</taxon>
        <taxon>Pentapetalae</taxon>
        <taxon>rosids</taxon>
        <taxon>malvids</taxon>
        <taxon>Brassicales</taxon>
        <taxon>Brassicaceae</taxon>
        <taxon>Brassiceae</taxon>
        <taxon>Brassica</taxon>
    </lineage>
</organism>
<evidence type="ECO:0000256" key="1">
    <source>
        <dbReference type="ARBA" id="ARBA00022821"/>
    </source>
</evidence>
<dbReference type="PANTHER" id="PTHR33463">
    <property type="entry name" value="NB-ARC DOMAIN-CONTAINING PROTEIN-RELATED"/>
    <property type="match status" value="1"/>
</dbReference>
<evidence type="ECO:0000313" key="2">
    <source>
        <dbReference type="EnsemblPlants" id="Bo00758s120.1"/>
    </source>
</evidence>
<evidence type="ECO:0000313" key="3">
    <source>
        <dbReference type="Proteomes" id="UP000032141"/>
    </source>
</evidence>
<dbReference type="OMA" id="VIHIVER"/>
<dbReference type="AlphaFoldDB" id="A0A0D2ZQX5"/>
<protein>
    <recommendedName>
        <fullName evidence="4">NB-ARC domain-containing protein</fullName>
    </recommendedName>
</protein>
<dbReference type="Gramene" id="Bo00758s120.1">
    <property type="protein sequence ID" value="Bo00758s120.1"/>
    <property type="gene ID" value="Bo00758s120"/>
</dbReference>
<keyword evidence="3" id="KW-1185">Reference proteome</keyword>
<dbReference type="eggNOG" id="KOG4658">
    <property type="taxonomic scope" value="Eukaryota"/>
</dbReference>
<accession>A0A0D2ZQX5</accession>
<dbReference type="HOGENOM" id="CLU_892414_0_0_1"/>